<dbReference type="Ensembl" id="ENSSVLT00005020858.1">
    <property type="protein sequence ID" value="ENSSVLP00005018736.1"/>
    <property type="gene ID" value="ENSSVLG00005015036.1"/>
</dbReference>
<name>A0A8D2D3T9_SCIVU</name>
<dbReference type="OrthoDB" id="428734at2759"/>
<organism evidence="2 3">
    <name type="scientific">Sciurus vulgaris</name>
    <name type="common">Eurasian red squirrel</name>
    <dbReference type="NCBI Taxonomy" id="55149"/>
    <lineage>
        <taxon>Eukaryota</taxon>
        <taxon>Metazoa</taxon>
        <taxon>Chordata</taxon>
        <taxon>Craniata</taxon>
        <taxon>Vertebrata</taxon>
        <taxon>Euteleostomi</taxon>
        <taxon>Mammalia</taxon>
        <taxon>Eutheria</taxon>
        <taxon>Euarchontoglires</taxon>
        <taxon>Glires</taxon>
        <taxon>Rodentia</taxon>
        <taxon>Sciuromorpha</taxon>
        <taxon>Sciuridae</taxon>
        <taxon>Sciurinae</taxon>
        <taxon>Sciurini</taxon>
        <taxon>Sciurus</taxon>
    </lineage>
</organism>
<dbReference type="InterPro" id="IPR005135">
    <property type="entry name" value="Endo/exonuclease/phosphatase"/>
</dbReference>
<dbReference type="PANTHER" id="PTHR12121:SF35">
    <property type="entry name" value="CCR4-NOT TRANSCRIPTION COMPLEX SUBUNIT 6-LIKE"/>
    <property type="match status" value="1"/>
</dbReference>
<dbReference type="GeneTree" id="ENSGT00940000157298"/>
<dbReference type="InterPro" id="IPR032675">
    <property type="entry name" value="LRR_dom_sf"/>
</dbReference>
<dbReference type="Gene3D" id="3.60.10.10">
    <property type="entry name" value="Endonuclease/exonuclease/phosphatase"/>
    <property type="match status" value="2"/>
</dbReference>
<evidence type="ECO:0000313" key="2">
    <source>
        <dbReference type="Ensembl" id="ENSSVLP00005018736.1"/>
    </source>
</evidence>
<feature type="domain" description="Endonuclease/exonuclease/phosphatase" evidence="1">
    <location>
        <begin position="188"/>
        <end position="290"/>
    </location>
</feature>
<reference evidence="2" key="2">
    <citation type="submission" date="2025-09" db="UniProtKB">
        <authorList>
            <consortium name="Ensembl"/>
        </authorList>
    </citation>
    <scope>IDENTIFICATION</scope>
</reference>
<dbReference type="SUPFAM" id="SSF52058">
    <property type="entry name" value="L domain-like"/>
    <property type="match status" value="1"/>
</dbReference>
<proteinExistence type="predicted"/>
<protein>
    <recommendedName>
        <fullName evidence="1">Endonuclease/exonuclease/phosphatase domain-containing protein</fullName>
    </recommendedName>
</protein>
<reference evidence="2" key="1">
    <citation type="submission" date="2025-08" db="UniProtKB">
        <authorList>
            <consortium name="Ensembl"/>
        </authorList>
    </citation>
    <scope>IDENTIFICATION</scope>
</reference>
<dbReference type="Gene3D" id="3.80.10.10">
    <property type="entry name" value="Ribonuclease Inhibitor"/>
    <property type="match status" value="1"/>
</dbReference>
<evidence type="ECO:0000259" key="1">
    <source>
        <dbReference type="Pfam" id="PF03372"/>
    </source>
</evidence>
<dbReference type="AlphaFoldDB" id="A0A8D2D3T9"/>
<accession>A0A8D2D3T9</accession>
<dbReference type="PANTHER" id="PTHR12121">
    <property type="entry name" value="CARBON CATABOLITE REPRESSOR PROTEIN 4"/>
    <property type="match status" value="1"/>
</dbReference>
<dbReference type="InterPro" id="IPR050410">
    <property type="entry name" value="CCR4/nocturin_mRNA_transcr"/>
</dbReference>
<dbReference type="InterPro" id="IPR036691">
    <property type="entry name" value="Endo/exonu/phosph_ase_sf"/>
</dbReference>
<keyword evidence="3" id="KW-1185">Reference proteome</keyword>
<evidence type="ECO:0000313" key="3">
    <source>
        <dbReference type="Proteomes" id="UP000694564"/>
    </source>
</evidence>
<dbReference type="Pfam" id="PF03372">
    <property type="entry name" value="Exo_endo_phos"/>
    <property type="match status" value="1"/>
</dbReference>
<dbReference type="Proteomes" id="UP000694564">
    <property type="component" value="Unassembled WGS sequence"/>
</dbReference>
<dbReference type="SUPFAM" id="SSF56219">
    <property type="entry name" value="DNase I-like"/>
    <property type="match status" value="1"/>
</dbReference>
<sequence length="463" mass="52963">MPKEKYDPPDSRRIYTIMSAEEVANGKKSHCAELEISGRVRSLSTSLWSLTHLTALHLNDSFLSRIPPDIAKLHNPVYLDLSSNKLRSLLAELGNMVSLRELLSNNNLLWVLPYELGRHFQLQTLGLKGNPLSQDILNLYQDPDGTQKLLNFMLDNLAVHLEQLPLRPWITLKERDQILPSASFTVMCYNVLCDKYATRQLYGYCPSWELNWEYRKKGIMEEIVNCDADIINLQEEHGYDGFFSPKSHAKIMSEQERKHVDGCAIFFKTEKFTLVQKHTVEFNQVAMANSDGSEAMLNRVMTKDNIGVTVVLEVHKELFGAGMKPIHAADKQLNRGVADNHKDFKELRYNECLMIFSCNGKNGSSEGTITHGFQLKSTYENNLMPYTNYTFDFKGVIDYIFYPKTHMNLLGVLGPLDPQWLVENNINGCPHPHIPSDHFSLLTQLELHPPFLPLFNGVHLPRR</sequence>
<dbReference type="GO" id="GO:0000175">
    <property type="term" value="F:3'-5'-RNA exonuclease activity"/>
    <property type="evidence" value="ECO:0007669"/>
    <property type="project" value="TreeGrafter"/>
</dbReference>